<dbReference type="EMBL" id="JBBXJM010000007">
    <property type="protein sequence ID" value="KAL1405315.1"/>
    <property type="molecule type" value="Genomic_DNA"/>
</dbReference>
<feature type="transmembrane region" description="Helical" evidence="7">
    <location>
        <begin position="191"/>
        <end position="209"/>
    </location>
</feature>
<keyword evidence="2 7" id="KW-0813">Transport</keyword>
<keyword evidence="10" id="KW-1185">Reference proteome</keyword>
<comment type="caution">
    <text evidence="9">The sequence shown here is derived from an EMBL/GenBank/DDBJ whole genome shotgun (WGS) entry which is preliminary data.</text>
</comment>
<comment type="subcellular location">
    <subcellularLocation>
        <location evidence="1 7">Membrane</location>
        <topology evidence="1 7">Multi-pass membrane protein</topology>
    </subcellularLocation>
</comment>
<feature type="transmembrane region" description="Helical" evidence="7">
    <location>
        <begin position="6"/>
        <end position="27"/>
    </location>
</feature>
<accession>A0ABR3PS81</accession>
<feature type="transmembrane region" description="Helical" evidence="7">
    <location>
        <begin position="221"/>
        <end position="247"/>
    </location>
</feature>
<protein>
    <recommendedName>
        <fullName evidence="7">Phosphate transporter</fullName>
    </recommendedName>
</protein>
<dbReference type="InterPro" id="IPR001204">
    <property type="entry name" value="Phos_transporter"/>
</dbReference>
<gene>
    <name evidence="9" type="ORF">Q8F55_008942</name>
</gene>
<feature type="transmembrane region" description="Helical" evidence="7">
    <location>
        <begin position="48"/>
        <end position="65"/>
    </location>
</feature>
<feature type="transmembrane region" description="Helical" evidence="7">
    <location>
        <begin position="117"/>
        <end position="140"/>
    </location>
</feature>
<evidence type="ECO:0000256" key="6">
    <source>
        <dbReference type="ARBA" id="ARBA00023136"/>
    </source>
</evidence>
<evidence type="ECO:0000256" key="5">
    <source>
        <dbReference type="ARBA" id="ARBA00022989"/>
    </source>
</evidence>
<feature type="region of interest" description="Disordered" evidence="8">
    <location>
        <begin position="319"/>
        <end position="353"/>
    </location>
</feature>
<feature type="transmembrane region" description="Helical" evidence="7">
    <location>
        <begin position="146"/>
        <end position="170"/>
    </location>
</feature>
<dbReference type="RefSeq" id="XP_069205259.1">
    <property type="nucleotide sequence ID" value="XM_069357322.1"/>
</dbReference>
<evidence type="ECO:0000256" key="3">
    <source>
        <dbReference type="ARBA" id="ARBA00022592"/>
    </source>
</evidence>
<sequence length="590" mass="62676">MPKLHQYDYIFAIGLLFAALDAYNIGANDVANSFATSVAARSLTMRQACLLAAVCEFLGAVLVGAKVTGTIKNGIIQLAMFRENAGIEMLAFTCALAASATWLMIATKNSWPVSTTYSIVSALAGVGVAVSGPSGVQWGWNGGKGLATIFAGMGIAPAISAGFGGIIYLITKYAVLVRKDSVKKAMLLSPIYFFTVFAVLTMSIVYKGSPSLKLDKLSQTTIALAIVLTALVGAIISIVFWLPYVYAKVIRQDYTLRPYHIFWGPLLWKRPAPEPLEGVSAVADYRVHGRTAEDETPAHGDHVHQPMAVAEIAANTVSDTCSNDESASGNNKEKDLEAGPSAPAAAPAANKDVPLAEVDKSDEIVGPWILPRNLIILAKRVPKILAAGSSYDVHAAQMKDADQAARLKEMHEISHQYDNDTEHLYTYLQVLTACVNSFAHGANDVSNAVGPFSAIYYIWSEGTHLGKDTPTPTWILVFGAAFIVIGLATYGYNIMAALGNRLTLHSPSRGFSMQFGASLTVLLASQYAIPVSSTMCLAGATAGVGLISGGPKAVNWRAFGWIVLGWVLTVPIAGTAAGCLMGLFINAPHW</sequence>
<keyword evidence="4 7" id="KW-0812">Transmembrane</keyword>
<feature type="transmembrane region" description="Helical" evidence="7">
    <location>
        <begin position="559"/>
        <end position="585"/>
    </location>
</feature>
<proteinExistence type="inferred from homology"/>
<comment type="function">
    <text evidence="7">Sodium-phosphate symporter.</text>
</comment>
<feature type="compositionally biased region" description="Polar residues" evidence="8">
    <location>
        <begin position="319"/>
        <end position="330"/>
    </location>
</feature>
<evidence type="ECO:0000256" key="4">
    <source>
        <dbReference type="ARBA" id="ARBA00022692"/>
    </source>
</evidence>
<keyword evidence="3 7" id="KW-0592">Phosphate transport</keyword>
<reference evidence="9 10" key="1">
    <citation type="submission" date="2023-08" db="EMBL/GenBank/DDBJ databases">
        <title>Annotated Genome Sequence of Vanrija albida AlHP1.</title>
        <authorList>
            <person name="Herzog R."/>
        </authorList>
    </citation>
    <scope>NUCLEOTIDE SEQUENCE [LARGE SCALE GENOMIC DNA]</scope>
    <source>
        <strain evidence="9 10">AlHP1</strain>
    </source>
</reference>
<evidence type="ECO:0000256" key="1">
    <source>
        <dbReference type="ARBA" id="ARBA00004141"/>
    </source>
</evidence>
<feature type="transmembrane region" description="Helical" evidence="7">
    <location>
        <begin position="515"/>
        <end position="547"/>
    </location>
</feature>
<evidence type="ECO:0000313" key="9">
    <source>
        <dbReference type="EMBL" id="KAL1405315.1"/>
    </source>
</evidence>
<feature type="transmembrane region" description="Helical" evidence="7">
    <location>
        <begin position="85"/>
        <end position="105"/>
    </location>
</feature>
<comment type="similarity">
    <text evidence="7">Belongs to the inorganic phosphate transporter (PiT) (TC 2.A.20) family.</text>
</comment>
<feature type="transmembrane region" description="Helical" evidence="7">
    <location>
        <begin position="474"/>
        <end position="495"/>
    </location>
</feature>
<feature type="compositionally biased region" description="Low complexity" evidence="8">
    <location>
        <begin position="338"/>
        <end position="349"/>
    </location>
</feature>
<evidence type="ECO:0000256" key="7">
    <source>
        <dbReference type="RuleBase" id="RU363058"/>
    </source>
</evidence>
<evidence type="ECO:0000256" key="8">
    <source>
        <dbReference type="SAM" id="MobiDB-lite"/>
    </source>
</evidence>
<organism evidence="9 10">
    <name type="scientific">Vanrija albida</name>
    <dbReference type="NCBI Taxonomy" id="181172"/>
    <lineage>
        <taxon>Eukaryota</taxon>
        <taxon>Fungi</taxon>
        <taxon>Dikarya</taxon>
        <taxon>Basidiomycota</taxon>
        <taxon>Agaricomycotina</taxon>
        <taxon>Tremellomycetes</taxon>
        <taxon>Trichosporonales</taxon>
        <taxon>Trichosporonaceae</taxon>
        <taxon>Vanrija</taxon>
    </lineage>
</organism>
<dbReference type="Pfam" id="PF01384">
    <property type="entry name" value="PHO4"/>
    <property type="match status" value="1"/>
</dbReference>
<keyword evidence="6 7" id="KW-0472">Membrane</keyword>
<dbReference type="GeneID" id="95989985"/>
<dbReference type="PANTHER" id="PTHR11101">
    <property type="entry name" value="PHOSPHATE TRANSPORTER"/>
    <property type="match status" value="1"/>
</dbReference>
<dbReference type="Proteomes" id="UP001565368">
    <property type="component" value="Unassembled WGS sequence"/>
</dbReference>
<keyword evidence="5 7" id="KW-1133">Transmembrane helix</keyword>
<evidence type="ECO:0000256" key="2">
    <source>
        <dbReference type="ARBA" id="ARBA00022448"/>
    </source>
</evidence>
<evidence type="ECO:0000313" key="10">
    <source>
        <dbReference type="Proteomes" id="UP001565368"/>
    </source>
</evidence>
<dbReference type="PANTHER" id="PTHR11101:SF80">
    <property type="entry name" value="PHOSPHATE TRANSPORTER"/>
    <property type="match status" value="1"/>
</dbReference>
<name>A0ABR3PS81_9TREE</name>